<sequence length="45" mass="5422">MFLKTLQKESRPKDEVFTWKNRLDGFCKFRRFLKIFPAITTVLGD</sequence>
<proteinExistence type="predicted"/>
<keyword evidence="2" id="KW-1185">Reference proteome</keyword>
<organism evidence="1 2">
    <name type="scientific">Rosa chinensis</name>
    <name type="common">China rose</name>
    <dbReference type="NCBI Taxonomy" id="74649"/>
    <lineage>
        <taxon>Eukaryota</taxon>
        <taxon>Viridiplantae</taxon>
        <taxon>Streptophyta</taxon>
        <taxon>Embryophyta</taxon>
        <taxon>Tracheophyta</taxon>
        <taxon>Spermatophyta</taxon>
        <taxon>Magnoliopsida</taxon>
        <taxon>eudicotyledons</taxon>
        <taxon>Gunneridae</taxon>
        <taxon>Pentapetalae</taxon>
        <taxon>rosids</taxon>
        <taxon>fabids</taxon>
        <taxon>Rosales</taxon>
        <taxon>Rosaceae</taxon>
        <taxon>Rosoideae</taxon>
        <taxon>Rosoideae incertae sedis</taxon>
        <taxon>Rosa</taxon>
    </lineage>
</organism>
<evidence type="ECO:0000313" key="2">
    <source>
        <dbReference type="Proteomes" id="UP000238479"/>
    </source>
</evidence>
<accession>A0A2P6QSZ4</accession>
<reference evidence="1 2" key="1">
    <citation type="journal article" date="2018" name="Nat. Genet.">
        <title>The Rosa genome provides new insights in the design of modern roses.</title>
        <authorList>
            <person name="Bendahmane M."/>
        </authorList>
    </citation>
    <scope>NUCLEOTIDE SEQUENCE [LARGE SCALE GENOMIC DNA]</scope>
    <source>
        <strain evidence="2">cv. Old Blush</strain>
    </source>
</reference>
<evidence type="ECO:0000313" key="1">
    <source>
        <dbReference type="EMBL" id="PRQ37306.1"/>
    </source>
</evidence>
<dbReference type="AlphaFoldDB" id="A0A2P6QSZ4"/>
<dbReference type="Proteomes" id="UP000238479">
    <property type="component" value="Chromosome 4"/>
</dbReference>
<comment type="caution">
    <text evidence="1">The sequence shown here is derived from an EMBL/GenBank/DDBJ whole genome shotgun (WGS) entry which is preliminary data.</text>
</comment>
<dbReference type="Gramene" id="PRQ37306">
    <property type="protein sequence ID" value="PRQ37306"/>
    <property type="gene ID" value="RchiOBHm_Chr4g0401101"/>
</dbReference>
<gene>
    <name evidence="1" type="ORF">RchiOBHm_Chr4g0401101</name>
</gene>
<protein>
    <submittedName>
        <fullName evidence="1">Uncharacterized protein</fullName>
    </submittedName>
</protein>
<name>A0A2P6QSZ4_ROSCH</name>
<dbReference type="EMBL" id="PDCK01000042">
    <property type="protein sequence ID" value="PRQ37306.1"/>
    <property type="molecule type" value="Genomic_DNA"/>
</dbReference>